<accession>A0AAE0IMN5</accession>
<keyword evidence="2" id="KW-1185">Reference proteome</keyword>
<dbReference type="Proteomes" id="UP001286456">
    <property type="component" value="Unassembled WGS sequence"/>
</dbReference>
<dbReference type="EMBL" id="JAUEPO010000003">
    <property type="protein sequence ID" value="KAK3327735.1"/>
    <property type="molecule type" value="Genomic_DNA"/>
</dbReference>
<evidence type="ECO:0000313" key="1">
    <source>
        <dbReference type="EMBL" id="KAK3327735.1"/>
    </source>
</evidence>
<reference evidence="1" key="1">
    <citation type="journal article" date="2023" name="Mol. Phylogenet. Evol.">
        <title>Genome-scale phylogeny and comparative genomics of the fungal order Sordariales.</title>
        <authorList>
            <person name="Hensen N."/>
            <person name="Bonometti L."/>
            <person name="Westerberg I."/>
            <person name="Brannstrom I.O."/>
            <person name="Guillou S."/>
            <person name="Cros-Aarteil S."/>
            <person name="Calhoun S."/>
            <person name="Haridas S."/>
            <person name="Kuo A."/>
            <person name="Mondo S."/>
            <person name="Pangilinan J."/>
            <person name="Riley R."/>
            <person name="LaButti K."/>
            <person name="Andreopoulos B."/>
            <person name="Lipzen A."/>
            <person name="Chen C."/>
            <person name="Yan M."/>
            <person name="Daum C."/>
            <person name="Ng V."/>
            <person name="Clum A."/>
            <person name="Steindorff A."/>
            <person name="Ohm R.A."/>
            <person name="Martin F."/>
            <person name="Silar P."/>
            <person name="Natvig D.O."/>
            <person name="Lalanne C."/>
            <person name="Gautier V."/>
            <person name="Ament-Velasquez S.L."/>
            <person name="Kruys A."/>
            <person name="Hutchinson M.I."/>
            <person name="Powell A.J."/>
            <person name="Barry K."/>
            <person name="Miller A.N."/>
            <person name="Grigoriev I.V."/>
            <person name="Debuchy R."/>
            <person name="Gladieux P."/>
            <person name="Hiltunen Thoren M."/>
            <person name="Johannesson H."/>
        </authorList>
    </citation>
    <scope>NUCLEOTIDE SEQUENCE</scope>
    <source>
        <strain evidence="1">SMH4131-1</strain>
    </source>
</reference>
<reference evidence="1" key="2">
    <citation type="submission" date="2023-06" db="EMBL/GenBank/DDBJ databases">
        <authorList>
            <consortium name="Lawrence Berkeley National Laboratory"/>
            <person name="Haridas S."/>
            <person name="Hensen N."/>
            <person name="Bonometti L."/>
            <person name="Westerberg I."/>
            <person name="Brannstrom I.O."/>
            <person name="Guillou S."/>
            <person name="Cros-Aarteil S."/>
            <person name="Calhoun S."/>
            <person name="Kuo A."/>
            <person name="Mondo S."/>
            <person name="Pangilinan J."/>
            <person name="Riley R."/>
            <person name="Labutti K."/>
            <person name="Andreopoulos B."/>
            <person name="Lipzen A."/>
            <person name="Chen C."/>
            <person name="Yanf M."/>
            <person name="Daum C."/>
            <person name="Ng V."/>
            <person name="Clum A."/>
            <person name="Steindorff A."/>
            <person name="Ohm R."/>
            <person name="Martin F."/>
            <person name="Silar P."/>
            <person name="Natvig D."/>
            <person name="Lalanne C."/>
            <person name="Gautier V."/>
            <person name="Ament-Velasquez S.L."/>
            <person name="Kruys A."/>
            <person name="Hutchinson M.I."/>
            <person name="Powell A.J."/>
            <person name="Barry K."/>
            <person name="Miller A.N."/>
            <person name="Grigoriev I.V."/>
            <person name="Debuchy R."/>
            <person name="Gladieux P."/>
            <person name="Thoren M.H."/>
            <person name="Johannesson H."/>
        </authorList>
    </citation>
    <scope>NUCLEOTIDE SEQUENCE</scope>
    <source>
        <strain evidence="1">SMH4131-1</strain>
    </source>
</reference>
<evidence type="ECO:0000313" key="2">
    <source>
        <dbReference type="Proteomes" id="UP001286456"/>
    </source>
</evidence>
<protein>
    <submittedName>
        <fullName evidence="1">Uncharacterized protein</fullName>
    </submittedName>
</protein>
<comment type="caution">
    <text evidence="1">The sequence shown here is derived from an EMBL/GenBank/DDBJ whole genome shotgun (WGS) entry which is preliminary data.</text>
</comment>
<proteinExistence type="predicted"/>
<gene>
    <name evidence="1" type="ORF">B0T19DRAFT_400569</name>
</gene>
<organism evidence="1 2">
    <name type="scientific">Cercophora scortea</name>
    <dbReference type="NCBI Taxonomy" id="314031"/>
    <lineage>
        <taxon>Eukaryota</taxon>
        <taxon>Fungi</taxon>
        <taxon>Dikarya</taxon>
        <taxon>Ascomycota</taxon>
        <taxon>Pezizomycotina</taxon>
        <taxon>Sordariomycetes</taxon>
        <taxon>Sordariomycetidae</taxon>
        <taxon>Sordariales</taxon>
        <taxon>Lasiosphaeriaceae</taxon>
        <taxon>Cercophora</taxon>
    </lineage>
</organism>
<dbReference type="AlphaFoldDB" id="A0AAE0IMN5"/>
<sequence>MAVDREQLAPLFSQLPLCLGALSWAAGRDFPIADSQEGRQRMDPVEIWKAPSTDFRQGSWFCASEYQPPPANLEKEPSDIVGCFPASPSLVIRPSLLQVPPGALRPG</sequence>
<name>A0AAE0IMN5_9PEZI</name>